<proteinExistence type="predicted"/>
<feature type="compositionally biased region" description="Basic residues" evidence="1">
    <location>
        <begin position="79"/>
        <end position="90"/>
    </location>
</feature>
<organism evidence="2 3">
    <name type="scientific">Cladophialophora bantiana (strain ATCC 10958 / CBS 173.52 / CDC B-1940 / NIH 8579)</name>
    <name type="common">Xylohypha bantiana</name>
    <dbReference type="NCBI Taxonomy" id="1442370"/>
    <lineage>
        <taxon>Eukaryota</taxon>
        <taxon>Fungi</taxon>
        <taxon>Dikarya</taxon>
        <taxon>Ascomycota</taxon>
        <taxon>Pezizomycotina</taxon>
        <taxon>Eurotiomycetes</taxon>
        <taxon>Chaetothyriomycetidae</taxon>
        <taxon>Chaetothyriales</taxon>
        <taxon>Herpotrichiellaceae</taxon>
        <taxon>Cladophialophora</taxon>
    </lineage>
</organism>
<feature type="region of interest" description="Disordered" evidence="1">
    <location>
        <begin position="39"/>
        <end position="118"/>
    </location>
</feature>
<dbReference type="EMBL" id="KN846989">
    <property type="protein sequence ID" value="KIW92407.1"/>
    <property type="molecule type" value="Genomic_DNA"/>
</dbReference>
<feature type="compositionally biased region" description="Low complexity" evidence="1">
    <location>
        <begin position="66"/>
        <end position="76"/>
    </location>
</feature>
<dbReference type="HOGENOM" id="CLU_049470_0_0_1"/>
<sequence length="363" mass="40704">MSLHYDMTTPCDDPVEVSDTESFHSAISNVTERSSKCWTSATQKDTTMTTESLIHRQSVCKRPRSRTVCSQSSTSSKATHPRPSPRHSRHNSVSIPSRQSSLARKHARSHGVLALSREITPLPSVSTSRTTTRHASMIPEDALDQDSIRRICKKIDVKLIAVKSGHHDPSAQYPYTDEYSHAPPASGNDRPPTLRSESMPPMSKVDTRHSRAASVPAATIPERPTLNTVISWTSNATRRVEYEKIDRAHSGVRGFLRRILPRRLRSKDGRRGFFTGECDGDSVRRFRLDVSDDDSVAGHREEEDATRKVSEGAEYEDEKRGSRVKVEVGVEEGDARRRKSRTKATKDGEGNKAKTRRWSCFDL</sequence>
<name>A0A0D2G0Z3_CLAB1</name>
<protein>
    <submittedName>
        <fullName evidence="2">Uncharacterized protein</fullName>
    </submittedName>
</protein>
<dbReference type="GeneID" id="27700319"/>
<dbReference type="AlphaFoldDB" id="A0A0D2G0Z3"/>
<accession>A0A0D2G0Z3</accession>
<dbReference type="VEuPathDB" id="FungiDB:Z519_07391"/>
<dbReference type="OrthoDB" id="5366332at2759"/>
<feature type="region of interest" description="Disordered" evidence="1">
    <location>
        <begin position="166"/>
        <end position="209"/>
    </location>
</feature>
<feature type="compositionally biased region" description="Polar residues" evidence="1">
    <location>
        <begin position="39"/>
        <end position="52"/>
    </location>
</feature>
<evidence type="ECO:0000256" key="1">
    <source>
        <dbReference type="SAM" id="MobiDB-lite"/>
    </source>
</evidence>
<gene>
    <name evidence="2" type="ORF">Z519_07391</name>
</gene>
<feature type="compositionally biased region" description="Polar residues" evidence="1">
    <location>
        <begin position="91"/>
        <end position="102"/>
    </location>
</feature>
<reference evidence="2" key="1">
    <citation type="submission" date="2015-01" db="EMBL/GenBank/DDBJ databases">
        <title>The Genome Sequence of Cladophialophora bantiana CBS 173.52.</title>
        <authorList>
            <consortium name="The Broad Institute Genomics Platform"/>
            <person name="Cuomo C."/>
            <person name="de Hoog S."/>
            <person name="Gorbushina A."/>
            <person name="Stielow B."/>
            <person name="Teixiera M."/>
            <person name="Abouelleil A."/>
            <person name="Chapman S.B."/>
            <person name="Priest M."/>
            <person name="Young S.K."/>
            <person name="Wortman J."/>
            <person name="Nusbaum C."/>
            <person name="Birren B."/>
        </authorList>
    </citation>
    <scope>NUCLEOTIDE SEQUENCE [LARGE SCALE GENOMIC DNA]</scope>
    <source>
        <strain evidence="2">CBS 173.52</strain>
    </source>
</reference>
<keyword evidence="3" id="KW-1185">Reference proteome</keyword>
<evidence type="ECO:0000313" key="3">
    <source>
        <dbReference type="Proteomes" id="UP000053789"/>
    </source>
</evidence>
<dbReference type="RefSeq" id="XP_016619076.1">
    <property type="nucleotide sequence ID" value="XM_016765126.1"/>
</dbReference>
<dbReference type="Proteomes" id="UP000053789">
    <property type="component" value="Unassembled WGS sequence"/>
</dbReference>
<feature type="region of interest" description="Disordered" evidence="1">
    <location>
        <begin position="293"/>
        <end position="363"/>
    </location>
</feature>
<evidence type="ECO:0000313" key="2">
    <source>
        <dbReference type="EMBL" id="KIW92407.1"/>
    </source>
</evidence>
<feature type="compositionally biased region" description="Basic and acidic residues" evidence="1">
    <location>
        <begin position="293"/>
        <end position="328"/>
    </location>
</feature>